<keyword evidence="13" id="KW-1185">Reference proteome</keyword>
<dbReference type="InterPro" id="IPR000971">
    <property type="entry name" value="Globin"/>
</dbReference>
<comment type="similarity">
    <text evidence="1">In the C-terminal section; belongs to the flavoprotein pyridine nucleotide cytochrome reductase family.</text>
</comment>
<dbReference type="PANTHER" id="PTHR43396">
    <property type="entry name" value="FLAVOHEMOPROTEIN"/>
    <property type="match status" value="1"/>
</dbReference>
<keyword evidence="6" id="KW-0408">Iron</keyword>
<proteinExistence type="inferred from homology"/>
<gene>
    <name evidence="12" type="ORF">HG535_0C06410</name>
</gene>
<keyword evidence="3" id="KW-0216">Detoxification</keyword>
<evidence type="ECO:0000256" key="4">
    <source>
        <dbReference type="ARBA" id="ARBA00022617"/>
    </source>
</evidence>
<dbReference type="GO" id="GO:0071949">
    <property type="term" value="F:FAD binding"/>
    <property type="evidence" value="ECO:0007669"/>
    <property type="project" value="TreeGrafter"/>
</dbReference>
<feature type="domain" description="FAD-binding FR-type" evidence="11">
    <location>
        <begin position="147"/>
        <end position="263"/>
    </location>
</feature>
<dbReference type="OrthoDB" id="436496at2759"/>
<dbReference type="InterPro" id="IPR009050">
    <property type="entry name" value="Globin-like_sf"/>
</dbReference>
<organism evidence="12 13">
    <name type="scientific">Zygotorulaspora mrakii</name>
    <name type="common">Zygosaccharomyces mrakii</name>
    <dbReference type="NCBI Taxonomy" id="42260"/>
    <lineage>
        <taxon>Eukaryota</taxon>
        <taxon>Fungi</taxon>
        <taxon>Dikarya</taxon>
        <taxon>Ascomycota</taxon>
        <taxon>Saccharomycotina</taxon>
        <taxon>Saccharomycetes</taxon>
        <taxon>Saccharomycetales</taxon>
        <taxon>Saccharomycetaceae</taxon>
        <taxon>Zygotorulaspora</taxon>
    </lineage>
</organism>
<evidence type="ECO:0000256" key="8">
    <source>
        <dbReference type="ARBA" id="ARBA00048649"/>
    </source>
</evidence>
<dbReference type="Gene3D" id="3.40.50.80">
    <property type="entry name" value="Nucleotide-binding domain of ferredoxin-NADP reductase (FNR) module"/>
    <property type="match status" value="1"/>
</dbReference>
<dbReference type="PROSITE" id="PS51384">
    <property type="entry name" value="FAD_FR"/>
    <property type="match status" value="1"/>
</dbReference>
<evidence type="ECO:0000256" key="6">
    <source>
        <dbReference type="ARBA" id="ARBA00023004"/>
    </source>
</evidence>
<evidence type="ECO:0000256" key="9">
    <source>
        <dbReference type="ARBA" id="ARBA00049433"/>
    </source>
</evidence>
<dbReference type="GeneID" id="59235984"/>
<dbReference type="KEGG" id="zmk:HG535_0C06410"/>
<dbReference type="GO" id="GO:0046872">
    <property type="term" value="F:metal ion binding"/>
    <property type="evidence" value="ECO:0007669"/>
    <property type="project" value="UniProtKB-KW"/>
</dbReference>
<comment type="catalytic activity">
    <reaction evidence="9">
        <text>2 nitric oxide + NADPH + 2 O2 = 2 nitrate + NADP(+) + H(+)</text>
        <dbReference type="Rhea" id="RHEA:19465"/>
        <dbReference type="ChEBI" id="CHEBI:15378"/>
        <dbReference type="ChEBI" id="CHEBI:15379"/>
        <dbReference type="ChEBI" id="CHEBI:16480"/>
        <dbReference type="ChEBI" id="CHEBI:17632"/>
        <dbReference type="ChEBI" id="CHEBI:57783"/>
        <dbReference type="ChEBI" id="CHEBI:58349"/>
        <dbReference type="EC" id="1.14.12.17"/>
    </reaction>
</comment>
<dbReference type="InterPro" id="IPR017927">
    <property type="entry name" value="FAD-bd_FR_type"/>
</dbReference>
<dbReference type="InterPro" id="IPR039261">
    <property type="entry name" value="FNR_nucleotide-bd"/>
</dbReference>
<dbReference type="Pfam" id="PF00042">
    <property type="entry name" value="Globin"/>
    <property type="match status" value="1"/>
</dbReference>
<accession>A0A7H9B1J3</accession>
<dbReference type="SUPFAM" id="SSF46458">
    <property type="entry name" value="Globin-like"/>
    <property type="match status" value="1"/>
</dbReference>
<dbReference type="EC" id="1.14.12.17" evidence="2"/>
<dbReference type="Gene3D" id="2.40.30.10">
    <property type="entry name" value="Translation factors"/>
    <property type="match status" value="1"/>
</dbReference>
<keyword evidence="4" id="KW-0349">Heme</keyword>
<protein>
    <recommendedName>
        <fullName evidence="2">nitric oxide dioxygenase</fullName>
        <ecNumber evidence="2">1.14.12.17</ecNumber>
    </recommendedName>
</protein>
<evidence type="ECO:0000313" key="13">
    <source>
        <dbReference type="Proteomes" id="UP000509704"/>
    </source>
</evidence>
<dbReference type="GO" id="GO:0008941">
    <property type="term" value="F:nitric oxide dioxygenase NAD(P)H activity"/>
    <property type="evidence" value="ECO:0007669"/>
    <property type="project" value="UniProtKB-EC"/>
</dbReference>
<dbReference type="RefSeq" id="XP_037144014.1">
    <property type="nucleotide sequence ID" value="XM_037288119.1"/>
</dbReference>
<dbReference type="AlphaFoldDB" id="A0A7H9B1J3"/>
<keyword evidence="5" id="KW-0479">Metal-binding</keyword>
<dbReference type="GO" id="GO:0046210">
    <property type="term" value="P:nitric oxide catabolic process"/>
    <property type="evidence" value="ECO:0007669"/>
    <property type="project" value="TreeGrafter"/>
</dbReference>
<dbReference type="SUPFAM" id="SSF63380">
    <property type="entry name" value="Riboflavin synthase domain-like"/>
    <property type="match status" value="1"/>
</dbReference>
<evidence type="ECO:0000259" key="10">
    <source>
        <dbReference type="PROSITE" id="PS01033"/>
    </source>
</evidence>
<evidence type="ECO:0000256" key="5">
    <source>
        <dbReference type="ARBA" id="ARBA00022723"/>
    </source>
</evidence>
<dbReference type="Proteomes" id="UP000509704">
    <property type="component" value="Chromosome 3"/>
</dbReference>
<dbReference type="GO" id="GO:0071500">
    <property type="term" value="P:cellular response to nitrosative stress"/>
    <property type="evidence" value="ECO:0007669"/>
    <property type="project" value="TreeGrafter"/>
</dbReference>
<dbReference type="InterPro" id="IPR017938">
    <property type="entry name" value="Riboflavin_synthase-like_b-brl"/>
</dbReference>
<evidence type="ECO:0000256" key="2">
    <source>
        <dbReference type="ARBA" id="ARBA00012229"/>
    </source>
</evidence>
<dbReference type="InterPro" id="IPR012292">
    <property type="entry name" value="Globin/Proto"/>
</dbReference>
<evidence type="ECO:0000259" key="11">
    <source>
        <dbReference type="PROSITE" id="PS51384"/>
    </source>
</evidence>
<evidence type="ECO:0000256" key="7">
    <source>
        <dbReference type="ARBA" id="ARBA00023027"/>
    </source>
</evidence>
<evidence type="ECO:0000313" key="12">
    <source>
        <dbReference type="EMBL" id="QLG72286.1"/>
    </source>
</evidence>
<dbReference type="PROSITE" id="PS01033">
    <property type="entry name" value="GLOBIN"/>
    <property type="match status" value="1"/>
</dbReference>
<comment type="catalytic activity">
    <reaction evidence="8">
        <text>2 nitric oxide + NADH + 2 O2 = 2 nitrate + NAD(+) + H(+)</text>
        <dbReference type="Rhea" id="RHEA:19469"/>
        <dbReference type="ChEBI" id="CHEBI:15378"/>
        <dbReference type="ChEBI" id="CHEBI:15379"/>
        <dbReference type="ChEBI" id="CHEBI:16480"/>
        <dbReference type="ChEBI" id="CHEBI:17632"/>
        <dbReference type="ChEBI" id="CHEBI:57540"/>
        <dbReference type="ChEBI" id="CHEBI:57945"/>
        <dbReference type="EC" id="1.14.12.17"/>
    </reaction>
</comment>
<evidence type="ECO:0000256" key="1">
    <source>
        <dbReference type="ARBA" id="ARBA00006401"/>
    </source>
</evidence>
<dbReference type="GO" id="GO:0020037">
    <property type="term" value="F:heme binding"/>
    <property type="evidence" value="ECO:0007669"/>
    <property type="project" value="InterPro"/>
</dbReference>
<dbReference type="GO" id="GO:0019825">
    <property type="term" value="F:oxygen binding"/>
    <property type="evidence" value="ECO:0007669"/>
    <property type="project" value="InterPro"/>
</dbReference>
<dbReference type="PANTHER" id="PTHR43396:SF3">
    <property type="entry name" value="FLAVOHEMOPROTEIN"/>
    <property type="match status" value="1"/>
</dbReference>
<dbReference type="GO" id="GO:0009636">
    <property type="term" value="P:response to toxic substance"/>
    <property type="evidence" value="ECO:0007669"/>
    <property type="project" value="UniProtKB-KW"/>
</dbReference>
<keyword evidence="7" id="KW-0520">NAD</keyword>
<sequence>MLSEETRSIVKASIPALLQQGTTITKLFYKNMLEENEDLLNMFNRVNQGRGAQQTALATTVLAAAKNIDDLSVLLPHVKHIANKHRCLQVKPAHYAIVGKYLLIAISEVLGDAATPEIMNAWSEAYGAIADIFINAEKEMYAEESWTGWKPFEVTNRETVGYNIVEFTVKPRKESGIDLARVTVLAGQYITVKTHPMRQGNQYDALRHYSLSSVDTANGLKFAVKCLDSGDKPAGLVSEYLFKDVAIGDQLLLSAPAGDFNLVEPLIYQNEIPLVAVGSGIGVGPLVAMIENQAMKNPKRPIVWLQSNCGEADEVFKSHVDRILEGVSNPTQVIIKPDTQPRKIDETFRKHVTNNSDVYICGSTGFMQSMINYFRTLEVHNDCVHYEPFEPKMPSVKT</sequence>
<name>A0A7H9B1J3_ZYGMR</name>
<dbReference type="SUPFAM" id="SSF52343">
    <property type="entry name" value="Ferredoxin reductase-like, C-terminal NADP-linked domain"/>
    <property type="match status" value="1"/>
</dbReference>
<dbReference type="Gene3D" id="1.10.490.10">
    <property type="entry name" value="Globins"/>
    <property type="match status" value="1"/>
</dbReference>
<dbReference type="EMBL" id="CP058606">
    <property type="protein sequence ID" value="QLG72286.1"/>
    <property type="molecule type" value="Genomic_DNA"/>
</dbReference>
<reference evidence="12 13" key="1">
    <citation type="submission" date="2020-07" db="EMBL/GenBank/DDBJ databases">
        <title>The yeast mating-type switching endonuclease HO is a domesticated member of an unorthodox homing genetic element family.</title>
        <authorList>
            <person name="Coughlan A.Y."/>
            <person name="Lombardi L."/>
            <person name="Braun-Galleani S."/>
            <person name="Martos A.R."/>
            <person name="Galeote V."/>
            <person name="Bigey F."/>
            <person name="Dequin S."/>
            <person name="Byrne K.P."/>
            <person name="Wolfe K.H."/>
        </authorList>
    </citation>
    <scope>NUCLEOTIDE SEQUENCE [LARGE SCALE GENOMIC DNA]</scope>
    <source>
        <strain evidence="12 13">NRRL Y-6702</strain>
    </source>
</reference>
<evidence type="ECO:0000256" key="3">
    <source>
        <dbReference type="ARBA" id="ARBA00022575"/>
    </source>
</evidence>
<dbReference type="FunFam" id="1.10.490.10:FF:000003">
    <property type="entry name" value="Flavohemoprotein"/>
    <property type="match status" value="1"/>
</dbReference>
<feature type="domain" description="Globin" evidence="10">
    <location>
        <begin position="1"/>
        <end position="138"/>
    </location>
</feature>